<organism evidence="2 4">
    <name type="scientific">Streptomyces cavourensis</name>
    <dbReference type="NCBI Taxonomy" id="67258"/>
    <lineage>
        <taxon>Bacteria</taxon>
        <taxon>Bacillati</taxon>
        <taxon>Actinomycetota</taxon>
        <taxon>Actinomycetes</taxon>
        <taxon>Kitasatosporales</taxon>
        <taxon>Streptomycetaceae</taxon>
        <taxon>Streptomyces</taxon>
    </lineage>
</organism>
<protein>
    <submittedName>
        <fullName evidence="3">DUF5954 family protein</fullName>
    </submittedName>
</protein>
<dbReference type="Proteomes" id="UP000253779">
    <property type="component" value="Chromosome"/>
</dbReference>
<feature type="region of interest" description="Disordered" evidence="1">
    <location>
        <begin position="312"/>
        <end position="354"/>
    </location>
</feature>
<dbReference type="GeneID" id="97758672"/>
<evidence type="ECO:0000313" key="2">
    <source>
        <dbReference type="EMBL" id="AXI71929.1"/>
    </source>
</evidence>
<evidence type="ECO:0000313" key="3">
    <source>
        <dbReference type="EMBL" id="UTR82326.1"/>
    </source>
</evidence>
<dbReference type="Proteomes" id="UP001058236">
    <property type="component" value="Chromosome"/>
</dbReference>
<dbReference type="Pfam" id="PF19379">
    <property type="entry name" value="DUF5954"/>
    <property type="match status" value="1"/>
</dbReference>
<keyword evidence="5" id="KW-1185">Reference proteome</keyword>
<reference evidence="2 4" key="1">
    <citation type="submission" date="2018-07" db="EMBL/GenBank/DDBJ databases">
        <title>Complete genome sequence of soil actinomycete Streptomyces cavourensis tj430.</title>
        <authorList>
            <person name="Wang P."/>
            <person name="Huang Y."/>
        </authorList>
    </citation>
    <scope>NUCLEOTIDE SEQUENCE [LARGE SCALE GENOMIC DNA]</scope>
    <source>
        <strain evidence="2 4">TJ430</strain>
    </source>
</reference>
<dbReference type="AlphaFoldDB" id="A0AAD0VEJ4"/>
<accession>A0AAD0VEJ4</accession>
<name>A0AAD0VEJ4_9ACTN</name>
<dbReference type="EMBL" id="CP101397">
    <property type="protein sequence ID" value="UTR82326.1"/>
    <property type="molecule type" value="Genomic_DNA"/>
</dbReference>
<dbReference type="InterPro" id="IPR045998">
    <property type="entry name" value="DUF5954"/>
</dbReference>
<gene>
    <name evidence="2" type="ORF">DTW94_12040</name>
    <name evidence="3" type="ORF">NLU04_29555</name>
</gene>
<sequence>MDDHPAKSPDHLTIRVTRRDDPVSEVTEADAFASVRKYPNIVVRGPLFGLAEQRRGERPRWRLLGELDTGFPQMARDELNSYLWNKAKDEARDRAERRSLLEAVTLLETRPANEVTAAGVRYRVVRADEFARIGGGRLEPPRATDPDEDGWDLDAPETSRTKGFVIDHAAAVGLTEGMDRVGLLHLSYTASRFPDDVRADSQRALTTHPGVVLLPPTFRVVERNEQSWSMVTGQHATPQGARRALVDHLTRPMPELPDLPGMPELPEWMKVDEKEAAVNERAAKKFTARRRPNELVVRGKRFDVVRVERVMRIGPDGPETPRPSDTDDYGPSQIHPRMDEHGTITYGSSTEASS</sequence>
<dbReference type="EMBL" id="CP030930">
    <property type="protein sequence ID" value="AXI71929.1"/>
    <property type="molecule type" value="Genomic_DNA"/>
</dbReference>
<proteinExistence type="predicted"/>
<reference evidence="3" key="2">
    <citation type="submission" date="2022-07" db="EMBL/GenBank/DDBJ databases">
        <title>Genomic of Streptomyces cavourensis F2.</title>
        <authorList>
            <person name="Hu S."/>
            <person name="Liang W."/>
        </authorList>
    </citation>
    <scope>NUCLEOTIDE SEQUENCE</scope>
    <source>
        <strain evidence="3">F2</strain>
    </source>
</reference>
<feature type="compositionally biased region" description="Polar residues" evidence="1">
    <location>
        <begin position="345"/>
        <end position="354"/>
    </location>
</feature>
<dbReference type="RefSeq" id="WP_114931430.1">
    <property type="nucleotide sequence ID" value="NZ_BMSP01000021.1"/>
</dbReference>
<evidence type="ECO:0000256" key="1">
    <source>
        <dbReference type="SAM" id="MobiDB-lite"/>
    </source>
</evidence>
<evidence type="ECO:0000313" key="5">
    <source>
        <dbReference type="Proteomes" id="UP001058236"/>
    </source>
</evidence>
<evidence type="ECO:0000313" key="4">
    <source>
        <dbReference type="Proteomes" id="UP000253779"/>
    </source>
</evidence>